<evidence type="ECO:0000313" key="3">
    <source>
        <dbReference type="EMBL" id="MBP0726574.1"/>
    </source>
</evidence>
<evidence type="ECO:0000256" key="2">
    <source>
        <dbReference type="SAM" id="Phobius"/>
    </source>
</evidence>
<dbReference type="EMBL" id="JAGIYQ010000012">
    <property type="protein sequence ID" value="MBP0726574.1"/>
    <property type="molecule type" value="Genomic_DNA"/>
</dbReference>
<sequence length="143" mass="17103">MRIRVNFINLFLFLTSILLIIFLCGCTFKTNIASKAERLEYSLNRFNEEMNILEKKQQLSKKDQELIVVEINNFHNTFEEFKKEDVPFFLKKIKKSTVNKLNKKEKILFQIKQKAEMDKATVNDIHLIQKEIKDNMNINIFKK</sequence>
<dbReference type="PROSITE" id="PS51257">
    <property type="entry name" value="PROKAR_LIPOPROTEIN"/>
    <property type="match status" value="1"/>
</dbReference>
<accession>A0A940SL06</accession>
<protein>
    <recommendedName>
        <fullName evidence="5">Lipoprotein</fullName>
    </recommendedName>
</protein>
<keyword evidence="1" id="KW-0175">Coiled coil</keyword>
<comment type="caution">
    <text evidence="3">The sequence shown here is derived from an EMBL/GenBank/DDBJ whole genome shotgun (WGS) entry which is preliminary data.</text>
</comment>
<keyword evidence="4" id="KW-1185">Reference proteome</keyword>
<keyword evidence="2" id="KW-0472">Membrane</keyword>
<feature type="coiled-coil region" evidence="1">
    <location>
        <begin position="36"/>
        <end position="63"/>
    </location>
</feature>
<organism evidence="3 4">
    <name type="scientific">Gottfriedia endophytica</name>
    <dbReference type="NCBI Taxonomy" id="2820819"/>
    <lineage>
        <taxon>Bacteria</taxon>
        <taxon>Bacillati</taxon>
        <taxon>Bacillota</taxon>
        <taxon>Bacilli</taxon>
        <taxon>Bacillales</taxon>
        <taxon>Bacillaceae</taxon>
        <taxon>Gottfriedia</taxon>
    </lineage>
</organism>
<evidence type="ECO:0000313" key="4">
    <source>
        <dbReference type="Proteomes" id="UP000682134"/>
    </source>
</evidence>
<keyword evidence="2" id="KW-0812">Transmembrane</keyword>
<proteinExistence type="predicted"/>
<reference evidence="3" key="1">
    <citation type="submission" date="2021-04" db="EMBL/GenBank/DDBJ databases">
        <title>Genome seq and assembly of Bacillus sp.</title>
        <authorList>
            <person name="Chhetri G."/>
        </authorList>
    </citation>
    <scope>NUCLEOTIDE SEQUENCE</scope>
    <source>
        <strain evidence="3">RG28</strain>
    </source>
</reference>
<keyword evidence="2" id="KW-1133">Transmembrane helix</keyword>
<name>A0A940SL06_9BACI</name>
<gene>
    <name evidence="3" type="ORF">J5Y03_15540</name>
</gene>
<dbReference type="RefSeq" id="WP_209406914.1">
    <property type="nucleotide sequence ID" value="NZ_JAGIYQ010000012.1"/>
</dbReference>
<evidence type="ECO:0000256" key="1">
    <source>
        <dbReference type="SAM" id="Coils"/>
    </source>
</evidence>
<dbReference type="AlphaFoldDB" id="A0A940SL06"/>
<feature type="transmembrane region" description="Helical" evidence="2">
    <location>
        <begin position="6"/>
        <end position="28"/>
    </location>
</feature>
<evidence type="ECO:0008006" key="5">
    <source>
        <dbReference type="Google" id="ProtNLM"/>
    </source>
</evidence>
<dbReference type="Proteomes" id="UP000682134">
    <property type="component" value="Unassembled WGS sequence"/>
</dbReference>